<dbReference type="Proteomes" id="UP001497516">
    <property type="component" value="Chromosome 9"/>
</dbReference>
<keyword evidence="3" id="KW-1185">Reference proteome</keyword>
<evidence type="ECO:0000313" key="2">
    <source>
        <dbReference type="EMBL" id="CAL1410591.1"/>
    </source>
</evidence>
<evidence type="ECO:0000313" key="3">
    <source>
        <dbReference type="Proteomes" id="UP001497516"/>
    </source>
</evidence>
<name>A0AAV2GIN2_9ROSI</name>
<evidence type="ECO:0000256" key="1">
    <source>
        <dbReference type="SAM" id="MobiDB-lite"/>
    </source>
</evidence>
<reference evidence="2 3" key="1">
    <citation type="submission" date="2024-04" db="EMBL/GenBank/DDBJ databases">
        <authorList>
            <person name="Fracassetti M."/>
        </authorList>
    </citation>
    <scope>NUCLEOTIDE SEQUENCE [LARGE SCALE GENOMIC DNA]</scope>
</reference>
<feature type="region of interest" description="Disordered" evidence="1">
    <location>
        <begin position="1"/>
        <end position="56"/>
    </location>
</feature>
<organism evidence="2 3">
    <name type="scientific">Linum trigynum</name>
    <dbReference type="NCBI Taxonomy" id="586398"/>
    <lineage>
        <taxon>Eukaryota</taxon>
        <taxon>Viridiplantae</taxon>
        <taxon>Streptophyta</taxon>
        <taxon>Embryophyta</taxon>
        <taxon>Tracheophyta</taxon>
        <taxon>Spermatophyta</taxon>
        <taxon>Magnoliopsida</taxon>
        <taxon>eudicotyledons</taxon>
        <taxon>Gunneridae</taxon>
        <taxon>Pentapetalae</taxon>
        <taxon>rosids</taxon>
        <taxon>fabids</taxon>
        <taxon>Malpighiales</taxon>
        <taxon>Linaceae</taxon>
        <taxon>Linum</taxon>
    </lineage>
</organism>
<sequence>MVTRSPEPPVPPEEGKPPDGSAGSQRASGVFSSPNGKKDREIQQPKKKVRPLEFPEDKDMNFEVVVEDITKEEIEMSCDQDHHVDHITHSPKTSQPQPMAWGVGRKKLFSEAVMEESWYIADSDSEYVAEAMREDNQDDLIAEDDDPCCPTVYFSPS</sequence>
<gene>
    <name evidence="2" type="ORF">LTRI10_LOCUS49995</name>
</gene>
<proteinExistence type="predicted"/>
<feature type="compositionally biased region" description="Pro residues" evidence="1">
    <location>
        <begin position="1"/>
        <end position="12"/>
    </location>
</feature>
<dbReference type="AlphaFoldDB" id="A0AAV2GIN2"/>
<protein>
    <submittedName>
        <fullName evidence="2">Uncharacterized protein</fullName>
    </submittedName>
</protein>
<feature type="compositionally biased region" description="Basic and acidic residues" evidence="1">
    <location>
        <begin position="36"/>
        <end position="56"/>
    </location>
</feature>
<accession>A0AAV2GIN2</accession>
<feature type="compositionally biased region" description="Polar residues" evidence="1">
    <location>
        <begin position="22"/>
        <end position="35"/>
    </location>
</feature>
<dbReference type="EMBL" id="OZ034822">
    <property type="protein sequence ID" value="CAL1410591.1"/>
    <property type="molecule type" value="Genomic_DNA"/>
</dbReference>